<feature type="compositionally biased region" description="Polar residues" evidence="1">
    <location>
        <begin position="184"/>
        <end position="203"/>
    </location>
</feature>
<name>A0A8J2PE87_9HEXA</name>
<sequence>HSNIAGSGSGKRHADASINTASLEASISVEVQTEDYLVTNSKSPDPTTIIGVDKLLRTPYSVANNAGNPELCPMVDFHSFCLCCYDFPVKPYTALEWPTTHDVNFELALKFRNSFFSLVSEAAENLPRSGTGLESPEASIVTHEVLPSLLGHGRCFCCYSAEYVHLDPLSWPPKSTRAVAYNQNDSDSESMQSNGTNSSMTSNRSEHDESSERDRAEQPQAEVSKIVAGNNIASTQGLHKPSSGTARDLPLADTDRSWDPVLSKLFSNLTGSTDSVTSERSIVVSRSPCINYTTAECIDPRRPRLASSASTDKDIPRVVFDANRFMDERASK</sequence>
<dbReference type="AlphaFoldDB" id="A0A8J2PE87"/>
<feature type="non-terminal residue" evidence="2">
    <location>
        <position position="332"/>
    </location>
</feature>
<accession>A0A8J2PE87</accession>
<dbReference type="EMBL" id="CAJVCH010264252">
    <property type="protein sequence ID" value="CAG7734177.1"/>
    <property type="molecule type" value="Genomic_DNA"/>
</dbReference>
<protein>
    <submittedName>
        <fullName evidence="2">Uncharacterized protein</fullName>
    </submittedName>
</protein>
<organism evidence="2 3">
    <name type="scientific">Allacma fusca</name>
    <dbReference type="NCBI Taxonomy" id="39272"/>
    <lineage>
        <taxon>Eukaryota</taxon>
        <taxon>Metazoa</taxon>
        <taxon>Ecdysozoa</taxon>
        <taxon>Arthropoda</taxon>
        <taxon>Hexapoda</taxon>
        <taxon>Collembola</taxon>
        <taxon>Symphypleona</taxon>
        <taxon>Sminthuridae</taxon>
        <taxon>Allacma</taxon>
    </lineage>
</organism>
<feature type="compositionally biased region" description="Basic and acidic residues" evidence="1">
    <location>
        <begin position="204"/>
        <end position="217"/>
    </location>
</feature>
<feature type="non-terminal residue" evidence="2">
    <location>
        <position position="1"/>
    </location>
</feature>
<proteinExistence type="predicted"/>
<evidence type="ECO:0000256" key="1">
    <source>
        <dbReference type="SAM" id="MobiDB-lite"/>
    </source>
</evidence>
<dbReference type="Proteomes" id="UP000708208">
    <property type="component" value="Unassembled WGS sequence"/>
</dbReference>
<reference evidence="2" key="1">
    <citation type="submission" date="2021-06" db="EMBL/GenBank/DDBJ databases">
        <authorList>
            <person name="Hodson N. C."/>
            <person name="Mongue J. A."/>
            <person name="Jaron S. K."/>
        </authorList>
    </citation>
    <scope>NUCLEOTIDE SEQUENCE</scope>
</reference>
<feature type="compositionally biased region" description="Polar residues" evidence="1">
    <location>
        <begin position="231"/>
        <end position="245"/>
    </location>
</feature>
<comment type="caution">
    <text evidence="2">The sequence shown here is derived from an EMBL/GenBank/DDBJ whole genome shotgun (WGS) entry which is preliminary data.</text>
</comment>
<gene>
    <name evidence="2" type="ORF">AFUS01_LOCUS22580</name>
</gene>
<evidence type="ECO:0000313" key="2">
    <source>
        <dbReference type="EMBL" id="CAG7734177.1"/>
    </source>
</evidence>
<feature type="region of interest" description="Disordered" evidence="1">
    <location>
        <begin position="184"/>
        <end position="251"/>
    </location>
</feature>
<evidence type="ECO:0000313" key="3">
    <source>
        <dbReference type="Proteomes" id="UP000708208"/>
    </source>
</evidence>
<keyword evidence="3" id="KW-1185">Reference proteome</keyword>